<dbReference type="KEGG" id="vg:7750945"/>
<evidence type="ECO:0000313" key="1">
    <source>
        <dbReference type="EMBL" id="ACO37011.1"/>
    </source>
</evidence>
<dbReference type="EMBL" id="FJ822135">
    <property type="protein sequence ID" value="ACO37011.1"/>
    <property type="molecule type" value="Genomic_DNA"/>
</dbReference>
<name>C1KFK0_9CAUD</name>
<evidence type="ECO:0000313" key="2">
    <source>
        <dbReference type="Proteomes" id="UP000001878"/>
    </source>
</evidence>
<dbReference type="RefSeq" id="YP_002790769.1">
    <property type="nucleotide sequence ID" value="NC_012530.1"/>
</dbReference>
<sequence length="41" mass="4705">MPYQDTKLQVSDADVKDHATFPKRRLNRDGYQLVAVGIDWG</sequence>
<proteinExistence type="predicted"/>
<reference evidence="1 2" key="1">
    <citation type="journal article" date="2009" name="Gene">
        <title>Genome of a virulent bacteriophage Lb338-1 that lyses the probiotic Lactobacillus paracasei cheese strain.</title>
        <authorList>
            <person name="Alemayehu D."/>
            <person name="Ross R.P."/>
            <person name="O'Sullivan O."/>
            <person name="Coffey A."/>
            <person name="Stanton C."/>
            <person name="Fitzgerald G.F."/>
            <person name="McAuliffe O."/>
        </authorList>
    </citation>
    <scope>NUCLEOTIDE SEQUENCE [LARGE SCALE GENOMIC DNA]</scope>
    <source>
        <strain evidence="1">Lb338-1</strain>
    </source>
</reference>
<protein>
    <submittedName>
        <fullName evidence="1">Uncharacterized protein</fullName>
    </submittedName>
</protein>
<organism evidence="1 2">
    <name type="scientific">Lactobacillus phage Lb338-1</name>
    <dbReference type="NCBI Taxonomy" id="2892342"/>
    <lineage>
        <taxon>Viruses</taxon>
        <taxon>Duplodnaviria</taxon>
        <taxon>Heunggongvirae</taxon>
        <taxon>Uroviricota</taxon>
        <taxon>Caudoviricetes</taxon>
        <taxon>Herelleviridae</taxon>
        <taxon>Mooreparkvirus</taxon>
        <taxon>Mooreparkvirus Lb3381</taxon>
    </lineage>
</organism>
<dbReference type="GeneID" id="7750945"/>
<dbReference type="Proteomes" id="UP000001878">
    <property type="component" value="Segment"/>
</dbReference>
<gene>
    <name evidence="1" type="ORF">lb338_phage_90</name>
</gene>
<accession>C1KFK0</accession>
<keyword evidence="2" id="KW-1185">Reference proteome</keyword>